<dbReference type="EMBL" id="FPKU01000001">
    <property type="protein sequence ID" value="SFZ81663.1"/>
    <property type="molecule type" value="Genomic_DNA"/>
</dbReference>
<dbReference type="OrthoDB" id="6875093at2"/>
<dbReference type="STRING" id="665118.SAMN02983003_0622"/>
<dbReference type="AlphaFoldDB" id="A0A1K2HUD9"/>
<dbReference type="Pfam" id="PF17212">
    <property type="entry name" value="Tube"/>
    <property type="match status" value="1"/>
</dbReference>
<accession>A0A1K2HUD9</accession>
<organism evidence="1 2">
    <name type="scientific">Devosia enhydra</name>
    <dbReference type="NCBI Taxonomy" id="665118"/>
    <lineage>
        <taxon>Bacteria</taxon>
        <taxon>Pseudomonadati</taxon>
        <taxon>Pseudomonadota</taxon>
        <taxon>Alphaproteobacteria</taxon>
        <taxon>Hyphomicrobiales</taxon>
        <taxon>Devosiaceae</taxon>
        <taxon>Devosia</taxon>
    </lineage>
</organism>
<evidence type="ECO:0000313" key="1">
    <source>
        <dbReference type="EMBL" id="SFZ81663.1"/>
    </source>
</evidence>
<protein>
    <recommendedName>
        <fullName evidence="3">Tail tubular protein A</fullName>
    </recommendedName>
</protein>
<gene>
    <name evidence="1" type="ORF">SAMN02983003_0622</name>
</gene>
<name>A0A1K2HUD9_9HYPH</name>
<dbReference type="RefSeq" id="WP_072338919.1">
    <property type="nucleotide sequence ID" value="NZ_FPKU01000001.1"/>
</dbReference>
<dbReference type="Proteomes" id="UP000183447">
    <property type="component" value="Unassembled WGS sequence"/>
</dbReference>
<dbReference type="InterPro" id="IPR033767">
    <property type="entry name" value="Tail_Gp11"/>
</dbReference>
<sequence>MATYRLDAINRCLDAIGESPVNSHKSGVPDAEDASRVIDRITKEVLEPGWVVNTVVKTLSPDLDGVIKIPPNVIKVDTVGRDKRLAVTVRNDTDGIDKLFAIKDQSFIFTAPVLTEVVYYFDIDGLPFPLQNYIAAKSARVFQESSMGSVALDSFTVRQEKEALAMLQDYEAEQEDSNVLTDSAYMRIVTGRNNPLARM</sequence>
<evidence type="ECO:0000313" key="2">
    <source>
        <dbReference type="Proteomes" id="UP000183447"/>
    </source>
</evidence>
<keyword evidence="2" id="KW-1185">Reference proteome</keyword>
<evidence type="ECO:0008006" key="3">
    <source>
        <dbReference type="Google" id="ProtNLM"/>
    </source>
</evidence>
<reference evidence="1 2" key="1">
    <citation type="submission" date="2016-11" db="EMBL/GenBank/DDBJ databases">
        <authorList>
            <person name="Jaros S."/>
            <person name="Januszkiewicz K."/>
            <person name="Wedrychowicz H."/>
        </authorList>
    </citation>
    <scope>NUCLEOTIDE SEQUENCE [LARGE SCALE GENOMIC DNA]</scope>
    <source>
        <strain evidence="1 2">ATCC 23634</strain>
    </source>
</reference>
<proteinExistence type="predicted"/>